<name>A0A2P2QS36_RHIMU</name>
<proteinExistence type="predicted"/>
<evidence type="ECO:0000313" key="1">
    <source>
        <dbReference type="EMBL" id="MBX69684.1"/>
    </source>
</evidence>
<organism evidence="1">
    <name type="scientific">Rhizophora mucronata</name>
    <name type="common">Asiatic mangrove</name>
    <dbReference type="NCBI Taxonomy" id="61149"/>
    <lineage>
        <taxon>Eukaryota</taxon>
        <taxon>Viridiplantae</taxon>
        <taxon>Streptophyta</taxon>
        <taxon>Embryophyta</taxon>
        <taxon>Tracheophyta</taxon>
        <taxon>Spermatophyta</taxon>
        <taxon>Magnoliopsida</taxon>
        <taxon>eudicotyledons</taxon>
        <taxon>Gunneridae</taxon>
        <taxon>Pentapetalae</taxon>
        <taxon>rosids</taxon>
        <taxon>fabids</taxon>
        <taxon>Malpighiales</taxon>
        <taxon>Rhizophoraceae</taxon>
        <taxon>Rhizophora</taxon>
    </lineage>
</organism>
<reference evidence="1" key="1">
    <citation type="submission" date="2018-02" db="EMBL/GenBank/DDBJ databases">
        <title>Rhizophora mucronata_Transcriptome.</title>
        <authorList>
            <person name="Meera S.P."/>
            <person name="Sreeshan A."/>
            <person name="Augustine A."/>
        </authorList>
    </citation>
    <scope>NUCLEOTIDE SEQUENCE</scope>
    <source>
        <tissue evidence="1">Leaf</tissue>
    </source>
</reference>
<accession>A0A2P2QS36</accession>
<dbReference type="EMBL" id="GGEC01089200">
    <property type="protein sequence ID" value="MBX69684.1"/>
    <property type="molecule type" value="Transcribed_RNA"/>
</dbReference>
<sequence length="15" mass="1613">MQSWGNEGNTACSEV</sequence>
<protein>
    <submittedName>
        <fullName evidence="1">Uncharacterized protein</fullName>
    </submittedName>
</protein>